<protein>
    <submittedName>
        <fullName evidence="2">Uncharacterized protein</fullName>
    </submittedName>
</protein>
<sequence>MLTSFKKKKMGAVVAPQQQQQHKLTLVPSKSTPLTQYFQKKLTIKQAKRLLQKMVPVMARSQKTIQEKSETKNTSTVLFDSSEDLHTPPTPPPKKSQTMPDLSNSQDSLVHRALPSLPSVASYSSSSDKRKKNGLTRATTWVGHSIQKWLSSTEAKESRKMAILINHSVLEEEEEHPNHLSPN</sequence>
<evidence type="ECO:0000313" key="2">
    <source>
        <dbReference type="EMBL" id="KAG2199109.1"/>
    </source>
</evidence>
<name>A0A8H7QUP6_9FUNG</name>
<dbReference type="EMBL" id="JAEPRD010000101">
    <property type="protein sequence ID" value="KAG2199109.1"/>
    <property type="molecule type" value="Genomic_DNA"/>
</dbReference>
<comment type="caution">
    <text evidence="2">The sequence shown here is derived from an EMBL/GenBank/DDBJ whole genome shotgun (WGS) entry which is preliminary data.</text>
</comment>
<feature type="region of interest" description="Disordered" evidence="1">
    <location>
        <begin position="62"/>
        <end position="136"/>
    </location>
</feature>
<feature type="compositionally biased region" description="Low complexity" evidence="1">
    <location>
        <begin position="113"/>
        <end position="126"/>
    </location>
</feature>
<dbReference type="Proteomes" id="UP000603453">
    <property type="component" value="Unassembled WGS sequence"/>
</dbReference>
<keyword evidence="3" id="KW-1185">Reference proteome</keyword>
<dbReference type="AlphaFoldDB" id="A0A8H7QUP6"/>
<reference evidence="2" key="1">
    <citation type="submission" date="2020-12" db="EMBL/GenBank/DDBJ databases">
        <title>Metabolic potential, ecology and presence of endohyphal bacteria is reflected in genomic diversity of Mucoromycotina.</title>
        <authorList>
            <person name="Muszewska A."/>
            <person name="Okrasinska A."/>
            <person name="Steczkiewicz K."/>
            <person name="Drgas O."/>
            <person name="Orlowska M."/>
            <person name="Perlinska-Lenart U."/>
            <person name="Aleksandrzak-Piekarczyk T."/>
            <person name="Szatraj K."/>
            <person name="Zielenkiewicz U."/>
            <person name="Pilsyk S."/>
            <person name="Malc E."/>
            <person name="Mieczkowski P."/>
            <person name="Kruszewska J.S."/>
            <person name="Biernat P."/>
            <person name="Pawlowska J."/>
        </authorList>
    </citation>
    <scope>NUCLEOTIDE SEQUENCE</scope>
    <source>
        <strain evidence="2">WA0000017839</strain>
    </source>
</reference>
<proteinExistence type="predicted"/>
<feature type="region of interest" description="Disordered" evidence="1">
    <location>
        <begin position="1"/>
        <end position="21"/>
    </location>
</feature>
<evidence type="ECO:0000313" key="3">
    <source>
        <dbReference type="Proteomes" id="UP000603453"/>
    </source>
</evidence>
<feature type="compositionally biased region" description="Polar residues" evidence="1">
    <location>
        <begin position="96"/>
        <end position="108"/>
    </location>
</feature>
<accession>A0A8H7QUP6</accession>
<organism evidence="2 3">
    <name type="scientific">Mucor saturninus</name>
    <dbReference type="NCBI Taxonomy" id="64648"/>
    <lineage>
        <taxon>Eukaryota</taxon>
        <taxon>Fungi</taxon>
        <taxon>Fungi incertae sedis</taxon>
        <taxon>Mucoromycota</taxon>
        <taxon>Mucoromycotina</taxon>
        <taxon>Mucoromycetes</taxon>
        <taxon>Mucorales</taxon>
        <taxon>Mucorineae</taxon>
        <taxon>Mucoraceae</taxon>
        <taxon>Mucor</taxon>
    </lineage>
</organism>
<gene>
    <name evidence="2" type="ORF">INT47_005113</name>
</gene>
<feature type="compositionally biased region" description="Basic residues" evidence="1">
    <location>
        <begin position="1"/>
        <end position="10"/>
    </location>
</feature>
<dbReference type="OrthoDB" id="2261365at2759"/>
<evidence type="ECO:0000256" key="1">
    <source>
        <dbReference type="SAM" id="MobiDB-lite"/>
    </source>
</evidence>